<proteinExistence type="predicted"/>
<feature type="transmembrane region" description="Helical" evidence="2">
    <location>
        <begin position="34"/>
        <end position="59"/>
    </location>
</feature>
<feature type="transmembrane region" description="Helical" evidence="2">
    <location>
        <begin position="588"/>
        <end position="609"/>
    </location>
</feature>
<evidence type="ECO:0000313" key="5">
    <source>
        <dbReference type="Proteomes" id="UP000306973"/>
    </source>
</evidence>
<feature type="transmembrane region" description="Helical" evidence="2">
    <location>
        <begin position="178"/>
        <end position="196"/>
    </location>
</feature>
<dbReference type="InterPro" id="IPR002931">
    <property type="entry name" value="Transglutaminase-like"/>
</dbReference>
<dbReference type="PANTHER" id="PTHR42736:SF1">
    <property type="entry name" value="PROTEIN-GLUTAMINE GAMMA-GLUTAMYLTRANSFERASE"/>
    <property type="match status" value="1"/>
</dbReference>
<comment type="caution">
    <text evidence="4">The sequence shown here is derived from an EMBL/GenBank/DDBJ whole genome shotgun (WGS) entry which is preliminary data.</text>
</comment>
<protein>
    <submittedName>
        <fullName evidence="4">DUF3488 domain-containing protein</fullName>
    </submittedName>
</protein>
<dbReference type="AlphaFoldDB" id="A0A5R8MLP3"/>
<gene>
    <name evidence="4" type="ORF">FEI13_02515</name>
</gene>
<feature type="domain" description="Transglutaminase-like" evidence="3">
    <location>
        <begin position="428"/>
        <end position="497"/>
    </location>
</feature>
<dbReference type="EMBL" id="VBUI01000003">
    <property type="protein sequence ID" value="TLF53003.1"/>
    <property type="molecule type" value="Genomic_DNA"/>
</dbReference>
<dbReference type="Proteomes" id="UP000306973">
    <property type="component" value="Unassembled WGS sequence"/>
</dbReference>
<feature type="region of interest" description="Disordered" evidence="1">
    <location>
        <begin position="693"/>
        <end position="723"/>
    </location>
</feature>
<keyword evidence="5" id="KW-1185">Reference proteome</keyword>
<keyword evidence="2" id="KW-0472">Membrane</keyword>
<accession>A0A5R8MLP3</accession>
<dbReference type="RefSeq" id="WP_138179234.1">
    <property type="nucleotide sequence ID" value="NZ_VBUI01000003.1"/>
</dbReference>
<feature type="transmembrane region" description="Helical" evidence="2">
    <location>
        <begin position="147"/>
        <end position="166"/>
    </location>
</feature>
<dbReference type="InterPro" id="IPR052901">
    <property type="entry name" value="Bact_TGase-like"/>
</dbReference>
<dbReference type="PANTHER" id="PTHR42736">
    <property type="entry name" value="PROTEIN-GLUTAMINE GAMMA-GLUTAMYLTRANSFERASE"/>
    <property type="match status" value="1"/>
</dbReference>
<dbReference type="OrthoDB" id="9804872at2"/>
<evidence type="ECO:0000256" key="2">
    <source>
        <dbReference type="SAM" id="Phobius"/>
    </source>
</evidence>
<dbReference type="InterPro" id="IPR038765">
    <property type="entry name" value="Papain-like_cys_pep_sf"/>
</dbReference>
<evidence type="ECO:0000313" key="4">
    <source>
        <dbReference type="EMBL" id="TLF53003.1"/>
    </source>
</evidence>
<keyword evidence="2" id="KW-1133">Transmembrane helix</keyword>
<feature type="transmembrane region" description="Helical" evidence="2">
    <location>
        <begin position="96"/>
        <end position="113"/>
    </location>
</feature>
<dbReference type="SUPFAM" id="SSF54001">
    <property type="entry name" value="Cysteine proteinases"/>
    <property type="match status" value="1"/>
</dbReference>
<reference evidence="4 5" key="1">
    <citation type="journal article" date="2007" name="Int. J. Syst. Evol. Microbiol.">
        <title>Halomonas saccharevitans sp. nov., Halomonas arcis sp. nov. and Halomonas subterranea sp. nov., halophilic bacteria isolated from hypersaline environments of China.</title>
        <authorList>
            <person name="Xu X.W."/>
            <person name="Wu Y.H."/>
            <person name="Zhou Z."/>
            <person name="Wang C.S."/>
            <person name="Zhou Y.G."/>
            <person name="Zhang H.B."/>
            <person name="Wang Y."/>
            <person name="Wu M."/>
        </authorList>
    </citation>
    <scope>NUCLEOTIDE SEQUENCE [LARGE SCALE GENOMIC DNA]</scope>
    <source>
        <strain evidence="4 5">TBZ3</strain>
    </source>
</reference>
<organism evidence="4 5">
    <name type="scientific">Halomonas urmiana</name>
    <dbReference type="NCBI Taxonomy" id="490901"/>
    <lineage>
        <taxon>Bacteria</taxon>
        <taxon>Pseudomonadati</taxon>
        <taxon>Pseudomonadota</taxon>
        <taxon>Gammaproteobacteria</taxon>
        <taxon>Oceanospirillales</taxon>
        <taxon>Halomonadaceae</taxon>
        <taxon>Halomonas</taxon>
    </lineage>
</organism>
<dbReference type="Pfam" id="PF11992">
    <property type="entry name" value="TgpA_N"/>
    <property type="match status" value="1"/>
</dbReference>
<dbReference type="Gene3D" id="3.10.620.30">
    <property type="match status" value="1"/>
</dbReference>
<evidence type="ECO:0000256" key="1">
    <source>
        <dbReference type="SAM" id="MobiDB-lite"/>
    </source>
</evidence>
<sequence>MSAPRPASRPALSDKMAPFADGRRLDGSLLRQLFIGQCLVLALHLAWMPVWLLALALAVGGYRWQQWRRGWPRVGVVMRIAAVGALVLALRAHYGTLGSMDALIGLLLGVYLLKLLETQDRRDARVVVMIGLIATAVAFLHDQGIPMAAAALLAFAWLLQSLVRLAGGRDRRQAWREAAWLLALSAPLMALLFVTFPRLGPLWSMPRLDRASTGLSDQIAPGDIAELSRSAGRAFRARFEGPDPAPGERYWRVYTLSHFDGIRWSRATPEQLAATLERPVGAFVGVGARSPWQAPATARFRAELLLEPDSRPWRPSLGAPLATGQAQRYLADGTLEGLTALSSRGLLRLDSSGAAPAYPDPAGSRWHRLLPVQANPRTRALVERLWRESGGDPEAYLESMMARFGEASYRYTLSPPRLVGEDRVDDFLFDSQAGYCSHYASAAAVMARMAGIPARVVVGFLGGERHPDGYYTVRDYDAHAWVEVWREGGWQRLDPTAVIAPERIEQGPQAVEEGAEAFLADARFSALRLREVGWANRLRLGWERLEYRWQRGVIGFQRESRRSLLARLADGWRAAWAHLEAWLPGRGVLATTLGLAALLLMAAGVALLARLGAHRWRLQQDERRLVGALQAWLAGRGLAALPGESPAAHLRRIAPRAGPAGRALNDCADDLERLAYAPLEAPERAVRRRRLSRRVAEVRRRLPKPKPRRGGGGAGARETGVSS</sequence>
<dbReference type="SMART" id="SM00460">
    <property type="entry name" value="TGc"/>
    <property type="match status" value="1"/>
</dbReference>
<dbReference type="Pfam" id="PF01841">
    <property type="entry name" value="Transglut_core"/>
    <property type="match status" value="1"/>
</dbReference>
<feature type="transmembrane region" description="Helical" evidence="2">
    <location>
        <begin position="125"/>
        <end position="141"/>
    </location>
</feature>
<keyword evidence="2" id="KW-0812">Transmembrane</keyword>
<name>A0A5R8MLP3_9GAMM</name>
<dbReference type="InterPro" id="IPR021878">
    <property type="entry name" value="TgpA_N"/>
</dbReference>
<evidence type="ECO:0000259" key="3">
    <source>
        <dbReference type="SMART" id="SM00460"/>
    </source>
</evidence>
<feature type="transmembrane region" description="Helical" evidence="2">
    <location>
        <begin position="71"/>
        <end position="90"/>
    </location>
</feature>